<dbReference type="AlphaFoldDB" id="A0AAN7U4V3"/>
<evidence type="ECO:0000256" key="2">
    <source>
        <dbReference type="ARBA" id="ARBA00009907"/>
    </source>
</evidence>
<dbReference type="EMBL" id="JAVFKY010000003">
    <property type="protein sequence ID" value="KAK5578850.1"/>
    <property type="molecule type" value="Genomic_DNA"/>
</dbReference>
<keyword evidence="7 12" id="KW-1133">Transmembrane helix</keyword>
<keyword evidence="5" id="KW-0256">Endoplasmic reticulum</keyword>
<evidence type="ECO:0000256" key="11">
    <source>
        <dbReference type="SAM" id="MobiDB-lite"/>
    </source>
</evidence>
<evidence type="ECO:0000256" key="5">
    <source>
        <dbReference type="ARBA" id="ARBA00022824"/>
    </source>
</evidence>
<feature type="compositionally biased region" description="Basic residues" evidence="11">
    <location>
        <begin position="204"/>
        <end position="213"/>
    </location>
</feature>
<dbReference type="GO" id="GO:0045087">
    <property type="term" value="P:innate immune response"/>
    <property type="evidence" value="ECO:0007669"/>
    <property type="project" value="UniProtKB-KW"/>
</dbReference>
<feature type="compositionally biased region" description="Acidic residues" evidence="11">
    <location>
        <begin position="180"/>
        <end position="195"/>
    </location>
</feature>
<feature type="transmembrane region" description="Helical" evidence="12">
    <location>
        <begin position="21"/>
        <end position="38"/>
    </location>
</feature>
<evidence type="ECO:0000256" key="10">
    <source>
        <dbReference type="ARBA" id="ARBA00030424"/>
    </source>
</evidence>
<dbReference type="GO" id="GO:0005789">
    <property type="term" value="C:endoplasmic reticulum membrane"/>
    <property type="evidence" value="ECO:0007669"/>
    <property type="project" value="UniProtKB-SubCell"/>
</dbReference>
<evidence type="ECO:0000313" key="14">
    <source>
        <dbReference type="Proteomes" id="UP001344447"/>
    </source>
</evidence>
<gene>
    <name evidence="13" type="ORF">RB653_008525</name>
</gene>
<comment type="subcellular location">
    <subcellularLocation>
        <location evidence="1">Endoplasmic reticulum membrane</location>
        <topology evidence="1">Single-pass membrane protein</topology>
    </subcellularLocation>
</comment>
<accession>A0AAN7U4V3</accession>
<comment type="similarity">
    <text evidence="2">Belongs to the CYBC1 family.</text>
</comment>
<feature type="transmembrane region" description="Helical" evidence="12">
    <location>
        <begin position="44"/>
        <end position="65"/>
    </location>
</feature>
<dbReference type="PANTHER" id="PTHR31837">
    <property type="entry name" value="CYTOCHROME B-245 CHAPERONE 1"/>
    <property type="match status" value="1"/>
</dbReference>
<protein>
    <recommendedName>
        <fullName evidence="10">Essential for reactive oxygen species protein</fullName>
    </recommendedName>
</protein>
<keyword evidence="3" id="KW-0399">Innate immunity</keyword>
<evidence type="ECO:0000256" key="12">
    <source>
        <dbReference type="SAM" id="Phobius"/>
    </source>
</evidence>
<evidence type="ECO:0000313" key="13">
    <source>
        <dbReference type="EMBL" id="KAK5578850.1"/>
    </source>
</evidence>
<evidence type="ECO:0000256" key="3">
    <source>
        <dbReference type="ARBA" id="ARBA00022588"/>
    </source>
</evidence>
<organism evidence="13 14">
    <name type="scientific">Dictyostelium firmibasis</name>
    <dbReference type="NCBI Taxonomy" id="79012"/>
    <lineage>
        <taxon>Eukaryota</taxon>
        <taxon>Amoebozoa</taxon>
        <taxon>Evosea</taxon>
        <taxon>Eumycetozoa</taxon>
        <taxon>Dictyostelia</taxon>
        <taxon>Dictyosteliales</taxon>
        <taxon>Dictyosteliaceae</taxon>
        <taxon>Dictyostelium</taxon>
    </lineage>
</organism>
<keyword evidence="6" id="KW-0391">Immunity</keyword>
<sequence length="213" mass="24600">MKIIKTTSNELIIIHSNRLKEWSMGLAIASIGFLPSILHTSDELFIKVSKVVFVVTFILIGLLGIHEEYHIEFNIKKRKMIMEYRNIIDVITMQPGRKMILELDQINGAIVQHIKEEKKPLYKLAIDYSDGLKIGVTETCYFFPDQITDTKNSINKWLADNGIISNKKVNGAQNNNNNYSDDDDEEEEEEEEEENGKEKEKVQSIKKRINKVK</sequence>
<dbReference type="Pfam" id="PF15169">
    <property type="entry name" value="Cybc1_Eros"/>
    <property type="match status" value="1"/>
</dbReference>
<dbReference type="Proteomes" id="UP001344447">
    <property type="component" value="Unassembled WGS sequence"/>
</dbReference>
<evidence type="ECO:0000256" key="9">
    <source>
        <dbReference type="ARBA" id="ARBA00023186"/>
    </source>
</evidence>
<reference evidence="13 14" key="1">
    <citation type="submission" date="2023-11" db="EMBL/GenBank/DDBJ databases">
        <title>Dfirmibasis_genome.</title>
        <authorList>
            <person name="Edelbroek B."/>
            <person name="Kjellin J."/>
            <person name="Jerlstrom-Hultqvist J."/>
            <person name="Soderbom F."/>
        </authorList>
    </citation>
    <scope>NUCLEOTIDE SEQUENCE [LARGE SCALE GENOMIC DNA]</scope>
    <source>
        <strain evidence="13 14">TNS-C-14</strain>
    </source>
</reference>
<proteinExistence type="inferred from homology"/>
<keyword evidence="8 12" id="KW-0472">Membrane</keyword>
<evidence type="ECO:0000256" key="4">
    <source>
        <dbReference type="ARBA" id="ARBA00022692"/>
    </source>
</evidence>
<name>A0AAN7U4V3_9MYCE</name>
<feature type="region of interest" description="Disordered" evidence="11">
    <location>
        <begin position="169"/>
        <end position="213"/>
    </location>
</feature>
<evidence type="ECO:0000256" key="6">
    <source>
        <dbReference type="ARBA" id="ARBA00022859"/>
    </source>
</evidence>
<keyword evidence="14" id="KW-1185">Reference proteome</keyword>
<dbReference type="InterPro" id="IPR027846">
    <property type="entry name" value="Cybc1"/>
</dbReference>
<comment type="caution">
    <text evidence="13">The sequence shown here is derived from an EMBL/GenBank/DDBJ whole genome shotgun (WGS) entry which is preliminary data.</text>
</comment>
<dbReference type="PANTHER" id="PTHR31837:SF3">
    <property type="entry name" value="CYTOCHROME B-245 CHAPERONE 1"/>
    <property type="match status" value="1"/>
</dbReference>
<evidence type="ECO:0000256" key="7">
    <source>
        <dbReference type="ARBA" id="ARBA00022989"/>
    </source>
</evidence>
<keyword evidence="4 12" id="KW-0812">Transmembrane</keyword>
<evidence type="ECO:0000256" key="8">
    <source>
        <dbReference type="ARBA" id="ARBA00023136"/>
    </source>
</evidence>
<evidence type="ECO:0000256" key="1">
    <source>
        <dbReference type="ARBA" id="ARBA00004389"/>
    </source>
</evidence>
<keyword evidence="9" id="KW-0143">Chaperone</keyword>